<organism evidence="2 3">
    <name type="scientific">Vibrio thalassae</name>
    <dbReference type="NCBI Taxonomy" id="1243014"/>
    <lineage>
        <taxon>Bacteria</taxon>
        <taxon>Pseudomonadati</taxon>
        <taxon>Pseudomonadota</taxon>
        <taxon>Gammaproteobacteria</taxon>
        <taxon>Vibrionales</taxon>
        <taxon>Vibrionaceae</taxon>
        <taxon>Vibrio</taxon>
    </lineage>
</organism>
<dbReference type="EMBL" id="OANU01000065">
    <property type="protein sequence ID" value="SNX49640.1"/>
    <property type="molecule type" value="Genomic_DNA"/>
</dbReference>
<evidence type="ECO:0000256" key="1">
    <source>
        <dbReference type="SAM" id="SignalP"/>
    </source>
</evidence>
<dbReference type="RefSeq" id="WP_096994671.1">
    <property type="nucleotide sequence ID" value="NZ_JBHUIN010000003.1"/>
</dbReference>
<sequence length="129" mass="13853">MRFSVIRKRWMSLLTIVALLASTLVVSTPTMAFSNDIVLSSQHGAMVDCTTSVDASAHSHHNASNQTAPNECGDASKHNCCSATCANGVGVISADLMHSIHHYLFSKRTLELAFSPICRANGLDRPPRA</sequence>
<feature type="chain" id="PRO_5012399217" description="Secreted protein" evidence="1">
    <location>
        <begin position="33"/>
        <end position="129"/>
    </location>
</feature>
<accession>A0A240ENT1</accession>
<name>A0A240ENT1_9VIBR</name>
<reference evidence="3" key="1">
    <citation type="submission" date="2016-06" db="EMBL/GenBank/DDBJ databases">
        <authorList>
            <person name="Rodrigo-Torres L."/>
            <person name="Arahal R.D."/>
            <person name="Lucena T."/>
        </authorList>
    </citation>
    <scope>NUCLEOTIDE SEQUENCE [LARGE SCALE GENOMIC DNA]</scope>
    <source>
        <strain evidence="3">CECT8203</strain>
    </source>
</reference>
<keyword evidence="3" id="KW-1185">Reference proteome</keyword>
<dbReference type="Proteomes" id="UP000219336">
    <property type="component" value="Unassembled WGS sequence"/>
</dbReference>
<evidence type="ECO:0000313" key="2">
    <source>
        <dbReference type="EMBL" id="SNX49640.1"/>
    </source>
</evidence>
<proteinExistence type="predicted"/>
<protein>
    <recommendedName>
        <fullName evidence="4">Secreted protein</fullName>
    </recommendedName>
</protein>
<keyword evidence="1" id="KW-0732">Signal</keyword>
<evidence type="ECO:0000313" key="3">
    <source>
        <dbReference type="Proteomes" id="UP000219336"/>
    </source>
</evidence>
<dbReference type="AlphaFoldDB" id="A0A240ENT1"/>
<evidence type="ECO:0008006" key="4">
    <source>
        <dbReference type="Google" id="ProtNLM"/>
    </source>
</evidence>
<gene>
    <name evidence="2" type="ORF">VTH8203_03288</name>
</gene>
<feature type="signal peptide" evidence="1">
    <location>
        <begin position="1"/>
        <end position="32"/>
    </location>
</feature>